<proteinExistence type="predicted"/>
<comment type="caution">
    <text evidence="1">The sequence shown here is derived from an EMBL/GenBank/DDBJ whole genome shotgun (WGS) entry which is preliminary data.</text>
</comment>
<sequence>SDLEIILEDEVNDDDVVVLDKKNDVNTTVATGGINDGYWNKCRILFLPTLGIDGMLSIQDTIKASIALLMELNDTLFTGSLLYRLRSAVVSGASVLTEKHICDTSKRTAYYALTTLNGYGFFPRGFLYLCINLLRDDREKIRAVIEPFKKIISNMKGQLTFISKCSEKRLAKNAEMRGKCKAMQEMTDRYIIWQYPTLFSEVDNEKWPEFVKTAIRENEERREGKRLTRITDEKTPWDRYSKEKMEKLKNKMVMIQQSQFWKNSCSMWGLKTEVDGESVVNAAIKISKEIDRLYGGNLISKCRIVSKSICWDDKDLFDPTRHNCLRFLELIDRYSVFPKGIYILCLKAVVLDESLLDPCIELLAKIKDKVNEN</sequence>
<dbReference type="Proteomes" id="UP001432322">
    <property type="component" value="Unassembled WGS sequence"/>
</dbReference>
<evidence type="ECO:0000313" key="1">
    <source>
        <dbReference type="EMBL" id="GMT10633.1"/>
    </source>
</evidence>
<dbReference type="EMBL" id="BTSY01000001">
    <property type="protein sequence ID" value="GMT10633.1"/>
    <property type="molecule type" value="Genomic_DNA"/>
</dbReference>
<organism evidence="1 2">
    <name type="scientific">Pristionchus fissidentatus</name>
    <dbReference type="NCBI Taxonomy" id="1538716"/>
    <lineage>
        <taxon>Eukaryota</taxon>
        <taxon>Metazoa</taxon>
        <taxon>Ecdysozoa</taxon>
        <taxon>Nematoda</taxon>
        <taxon>Chromadorea</taxon>
        <taxon>Rhabditida</taxon>
        <taxon>Rhabditina</taxon>
        <taxon>Diplogasteromorpha</taxon>
        <taxon>Diplogasteroidea</taxon>
        <taxon>Neodiplogasteridae</taxon>
        <taxon>Pristionchus</taxon>
    </lineage>
</organism>
<gene>
    <name evidence="1" type="ORF">PFISCL1PPCAC_1930</name>
</gene>
<evidence type="ECO:0000313" key="2">
    <source>
        <dbReference type="Proteomes" id="UP001432322"/>
    </source>
</evidence>
<dbReference type="AlphaFoldDB" id="A0AAV5UWT7"/>
<name>A0AAV5UWT7_9BILA</name>
<feature type="non-terminal residue" evidence="1">
    <location>
        <position position="1"/>
    </location>
</feature>
<keyword evidence="2" id="KW-1185">Reference proteome</keyword>
<accession>A0AAV5UWT7</accession>
<protein>
    <submittedName>
        <fullName evidence="1">Uncharacterized protein</fullName>
    </submittedName>
</protein>
<reference evidence="1" key="1">
    <citation type="submission" date="2023-10" db="EMBL/GenBank/DDBJ databases">
        <title>Genome assembly of Pristionchus species.</title>
        <authorList>
            <person name="Yoshida K."/>
            <person name="Sommer R.J."/>
        </authorList>
    </citation>
    <scope>NUCLEOTIDE SEQUENCE</scope>
    <source>
        <strain evidence="1">RS5133</strain>
    </source>
</reference>
<feature type="non-terminal residue" evidence="1">
    <location>
        <position position="373"/>
    </location>
</feature>